<dbReference type="AlphaFoldDB" id="A0A9X4PAT7"/>
<protein>
    <submittedName>
        <fullName evidence="2">Uncharacterized protein</fullName>
    </submittedName>
</protein>
<dbReference type="RefSeq" id="WP_279573026.1">
    <property type="nucleotide sequence ID" value="NZ_LWID01000001.1"/>
</dbReference>
<feature type="transmembrane region" description="Helical" evidence="1">
    <location>
        <begin position="121"/>
        <end position="142"/>
    </location>
</feature>
<keyword evidence="1" id="KW-0812">Transmembrane</keyword>
<comment type="caution">
    <text evidence="2">The sequence shown here is derived from an EMBL/GenBank/DDBJ whole genome shotgun (WGS) entry which is preliminary data.</text>
</comment>
<dbReference type="Proteomes" id="UP001155500">
    <property type="component" value="Unassembled WGS sequence"/>
</dbReference>
<sequence>MQKLKLIIVALGMFVIMAFLVFEGFRVIENNKKFAQGTKVVEAYNTTNEYSEGRILRFIPTGNYSTKLGYTPDNGPSIYLGDLPISKEELEAIERGERIQREVALSDPTLARPVGKVQQPWFEFGAALLCLIATITGIRSRWKKVNNNK</sequence>
<gene>
    <name evidence="2" type="ORF">A6A20_08465</name>
</gene>
<name>A0A9X4PAT7_9PAST</name>
<keyword evidence="1" id="KW-0472">Membrane</keyword>
<proteinExistence type="predicted"/>
<keyword evidence="1" id="KW-1133">Transmembrane helix</keyword>
<evidence type="ECO:0000256" key="1">
    <source>
        <dbReference type="SAM" id="Phobius"/>
    </source>
</evidence>
<accession>A0A9X4PAT7</accession>
<keyword evidence="3" id="KW-1185">Reference proteome</keyword>
<feature type="transmembrane region" description="Helical" evidence="1">
    <location>
        <begin position="6"/>
        <end position="25"/>
    </location>
</feature>
<organism evidence="2 3">
    <name type="scientific">Volucribacter amazonae</name>
    <dbReference type="NCBI Taxonomy" id="256731"/>
    <lineage>
        <taxon>Bacteria</taxon>
        <taxon>Pseudomonadati</taxon>
        <taxon>Pseudomonadota</taxon>
        <taxon>Gammaproteobacteria</taxon>
        <taxon>Pasteurellales</taxon>
        <taxon>Pasteurellaceae</taxon>
        <taxon>Volucribacter</taxon>
    </lineage>
</organism>
<dbReference type="EMBL" id="LWID01000001">
    <property type="protein sequence ID" value="MDG6895653.1"/>
    <property type="molecule type" value="Genomic_DNA"/>
</dbReference>
<evidence type="ECO:0000313" key="2">
    <source>
        <dbReference type="EMBL" id="MDG6895653.1"/>
    </source>
</evidence>
<reference evidence="2" key="1">
    <citation type="submission" date="2016-03" db="EMBL/GenBank/DDBJ databases">
        <title>Co-evolution between Pasteurellaceae and their hosts.</title>
        <authorList>
            <person name="Hansen M.J."/>
            <person name="Bojesen A.M."/>
            <person name="Planet P."/>
        </authorList>
    </citation>
    <scope>NUCLEOTIDE SEQUENCE</scope>
    <source>
        <strain evidence="2">146/S8/89</strain>
    </source>
</reference>
<evidence type="ECO:0000313" key="3">
    <source>
        <dbReference type="Proteomes" id="UP001155500"/>
    </source>
</evidence>